<comment type="caution">
    <text evidence="1">The sequence shown here is derived from an EMBL/GenBank/DDBJ whole genome shotgun (WGS) entry which is preliminary data.</text>
</comment>
<dbReference type="OrthoDB" id="4344144at2759"/>
<organism evidence="1 2">
    <name type="scientific">Penicillium decumbens</name>
    <dbReference type="NCBI Taxonomy" id="69771"/>
    <lineage>
        <taxon>Eukaryota</taxon>
        <taxon>Fungi</taxon>
        <taxon>Dikarya</taxon>
        <taxon>Ascomycota</taxon>
        <taxon>Pezizomycotina</taxon>
        <taxon>Eurotiomycetes</taxon>
        <taxon>Eurotiomycetidae</taxon>
        <taxon>Eurotiales</taxon>
        <taxon>Aspergillaceae</taxon>
        <taxon>Penicillium</taxon>
    </lineage>
</organism>
<dbReference type="AlphaFoldDB" id="A0A1V6P7T4"/>
<name>A0A1V6P7T4_PENDC</name>
<proteinExistence type="predicted"/>
<keyword evidence="2" id="KW-1185">Reference proteome</keyword>
<accession>A0A1V6P7T4</accession>
<dbReference type="EMBL" id="MDYL01000018">
    <property type="protein sequence ID" value="OQD72913.1"/>
    <property type="molecule type" value="Genomic_DNA"/>
</dbReference>
<gene>
    <name evidence="1" type="ORF">PENDEC_c018G02155</name>
</gene>
<protein>
    <submittedName>
        <fullName evidence="1">Uncharacterized protein</fullName>
    </submittedName>
</protein>
<reference evidence="2" key="1">
    <citation type="journal article" date="2017" name="Nat. Microbiol.">
        <title>Global analysis of biosynthetic gene clusters reveals vast potential of secondary metabolite production in Penicillium species.</title>
        <authorList>
            <person name="Nielsen J.C."/>
            <person name="Grijseels S."/>
            <person name="Prigent S."/>
            <person name="Ji B."/>
            <person name="Dainat J."/>
            <person name="Nielsen K.F."/>
            <person name="Frisvad J.C."/>
            <person name="Workman M."/>
            <person name="Nielsen J."/>
        </authorList>
    </citation>
    <scope>NUCLEOTIDE SEQUENCE [LARGE SCALE GENOMIC DNA]</scope>
    <source>
        <strain evidence="2">IBT 11843</strain>
    </source>
</reference>
<evidence type="ECO:0000313" key="2">
    <source>
        <dbReference type="Proteomes" id="UP000191522"/>
    </source>
</evidence>
<dbReference type="Proteomes" id="UP000191522">
    <property type="component" value="Unassembled WGS sequence"/>
</dbReference>
<sequence>MASPKYNTTQPFAEERDRLFTELKQQSIALRCSPTHYLEIAEMLDELARQISSIKVDNNTPRCFSIKCNALTITLQNHSELLKSHPSRFVQVADAIDLMQLQLGRLTVKADGDDDFAQKMDVLTARMETSWVPTDEMDGNEARIKEHLRKIWRELNIRVVDCGCDQCQDQDEKSPDC</sequence>
<evidence type="ECO:0000313" key="1">
    <source>
        <dbReference type="EMBL" id="OQD72913.1"/>
    </source>
</evidence>